<evidence type="ECO:0000313" key="1">
    <source>
        <dbReference type="EMBL" id="RLP81537.1"/>
    </source>
</evidence>
<sequence length="84" mass="8399">MSKSVVIGVAAAVLVAGSVGFGTIAEALQPAAEAAARSTPSVQKIGEPVGPSGASLTPACGLRKVWVATASGPRLKWRRPCSEL</sequence>
<dbReference type="AlphaFoldDB" id="A0A3L7AMI9"/>
<accession>A0A3L7AMI9</accession>
<reference evidence="1 2" key="1">
    <citation type="submission" date="2018-10" db="EMBL/GenBank/DDBJ databases">
        <title>Xanthobacter tagetidis genome sequencing and assembly.</title>
        <authorList>
            <person name="Maclea K.S."/>
            <person name="Goen A.E."/>
            <person name="Fatima S.A."/>
        </authorList>
    </citation>
    <scope>NUCLEOTIDE SEQUENCE [LARGE SCALE GENOMIC DNA]</scope>
    <source>
        <strain evidence="1 2">ATCC 700314</strain>
    </source>
</reference>
<dbReference type="RefSeq" id="WP_121621352.1">
    <property type="nucleotide sequence ID" value="NZ_JACIIW010000004.1"/>
</dbReference>
<name>A0A3L7AMI9_9HYPH</name>
<evidence type="ECO:0000313" key="2">
    <source>
        <dbReference type="Proteomes" id="UP000269692"/>
    </source>
</evidence>
<keyword evidence="2" id="KW-1185">Reference proteome</keyword>
<comment type="caution">
    <text evidence="1">The sequence shown here is derived from an EMBL/GenBank/DDBJ whole genome shotgun (WGS) entry which is preliminary data.</text>
</comment>
<proteinExistence type="predicted"/>
<dbReference type="EMBL" id="RCTF01000001">
    <property type="protein sequence ID" value="RLP81537.1"/>
    <property type="molecule type" value="Genomic_DNA"/>
</dbReference>
<organism evidence="1 2">
    <name type="scientific">Xanthobacter tagetidis</name>
    <dbReference type="NCBI Taxonomy" id="60216"/>
    <lineage>
        <taxon>Bacteria</taxon>
        <taxon>Pseudomonadati</taxon>
        <taxon>Pseudomonadota</taxon>
        <taxon>Alphaproteobacteria</taxon>
        <taxon>Hyphomicrobiales</taxon>
        <taxon>Xanthobacteraceae</taxon>
        <taxon>Xanthobacter</taxon>
    </lineage>
</organism>
<gene>
    <name evidence="1" type="ORF">D9R14_00575</name>
</gene>
<dbReference type="Proteomes" id="UP000269692">
    <property type="component" value="Unassembled WGS sequence"/>
</dbReference>
<protein>
    <submittedName>
        <fullName evidence="1">Uncharacterized protein</fullName>
    </submittedName>
</protein>